<dbReference type="PANTHER" id="PTHR31385:SF1">
    <property type="entry name" value="PUTATIVE (DUF220)-RELATED"/>
    <property type="match status" value="1"/>
</dbReference>
<dbReference type="PANTHER" id="PTHR31385">
    <property type="entry name" value="PUTATIVE (DUF220)-RELATED"/>
    <property type="match status" value="1"/>
</dbReference>
<sequence length="351" mass="37574">MPRAQRTGFTWASRLVAVAFQPPPATASDRRLLGLTTRLVRRLQLHRVPQEPSQACTEHPAACPGLAALCGAAPAMEQPLVASVAPGGSCFAAVTVAGIVPADPDLLFKVFSDPARTGKGVFSDVKACKELGRSKLRLSGQHLTDSVEVEQVARVNVLRMPVDAAMTVRLDCNHTQRQVKLHLVKSHSLLVRKYEGTYTVIPWGEGQHPATLPEGLADTLGPDVWRQLHSKLADAAAASSTAARGAGSSSSSSSRQRKGAAPGVGQQLGQQPGKGAGRRQRHSLVILHQRLQPGVRPPPGLGGYVRGQVRRQFERMFGDLHRASTQIVAPQPTLQGLGSWLRSFPLLDMSL</sequence>
<evidence type="ECO:0000313" key="2">
    <source>
        <dbReference type="EMBL" id="PRW56654.1"/>
    </source>
</evidence>
<evidence type="ECO:0000256" key="1">
    <source>
        <dbReference type="SAM" id="MobiDB-lite"/>
    </source>
</evidence>
<reference evidence="2 3" key="1">
    <citation type="journal article" date="2018" name="Plant J.">
        <title>Genome sequences of Chlorella sorokiniana UTEX 1602 and Micractinium conductrix SAG 241.80: implications to maltose excretion by a green alga.</title>
        <authorList>
            <person name="Arriola M.B."/>
            <person name="Velmurugan N."/>
            <person name="Zhang Y."/>
            <person name="Plunkett M.H."/>
            <person name="Hondzo H."/>
            <person name="Barney B.M."/>
        </authorList>
    </citation>
    <scope>NUCLEOTIDE SEQUENCE [LARGE SCALE GENOMIC DNA]</scope>
    <source>
        <strain evidence="3">UTEX 1602</strain>
    </source>
</reference>
<dbReference type="AlphaFoldDB" id="A0A2P6TRG3"/>
<gene>
    <name evidence="2" type="ORF">C2E21_4831</name>
</gene>
<feature type="region of interest" description="Disordered" evidence="1">
    <location>
        <begin position="239"/>
        <end position="280"/>
    </location>
</feature>
<feature type="compositionally biased region" description="Low complexity" evidence="1">
    <location>
        <begin position="239"/>
        <end position="273"/>
    </location>
</feature>
<protein>
    <submittedName>
        <fullName evidence="2">Transcriptional family</fullName>
    </submittedName>
</protein>
<organism evidence="2 3">
    <name type="scientific">Chlorella sorokiniana</name>
    <name type="common">Freshwater green alga</name>
    <dbReference type="NCBI Taxonomy" id="3076"/>
    <lineage>
        <taxon>Eukaryota</taxon>
        <taxon>Viridiplantae</taxon>
        <taxon>Chlorophyta</taxon>
        <taxon>core chlorophytes</taxon>
        <taxon>Trebouxiophyceae</taxon>
        <taxon>Chlorellales</taxon>
        <taxon>Chlorellaceae</taxon>
        <taxon>Chlorella clade</taxon>
        <taxon>Chlorella</taxon>
    </lineage>
</organism>
<comment type="caution">
    <text evidence="2">The sequence shown here is derived from an EMBL/GenBank/DDBJ whole genome shotgun (WGS) entry which is preliminary data.</text>
</comment>
<accession>A0A2P6TRG3</accession>
<dbReference type="EMBL" id="LHPG02000008">
    <property type="protein sequence ID" value="PRW56654.1"/>
    <property type="molecule type" value="Genomic_DNA"/>
</dbReference>
<dbReference type="OrthoDB" id="509881at2759"/>
<dbReference type="Proteomes" id="UP000239899">
    <property type="component" value="Unassembled WGS sequence"/>
</dbReference>
<evidence type="ECO:0000313" key="3">
    <source>
        <dbReference type="Proteomes" id="UP000239899"/>
    </source>
</evidence>
<keyword evidence="3" id="KW-1185">Reference proteome</keyword>
<name>A0A2P6TRG3_CHLSO</name>
<proteinExistence type="predicted"/>